<accession>A0A7J6LWR3</accession>
<reference evidence="2 3" key="1">
    <citation type="submission" date="2020-04" db="EMBL/GenBank/DDBJ databases">
        <title>Perkinsus olseni comparative genomics.</title>
        <authorList>
            <person name="Bogema D.R."/>
        </authorList>
    </citation>
    <scope>NUCLEOTIDE SEQUENCE [LARGE SCALE GENOMIC DNA]</scope>
    <source>
        <strain evidence="2">ATCC PRA-179</strain>
    </source>
</reference>
<feature type="coiled-coil region" evidence="1">
    <location>
        <begin position="120"/>
        <end position="164"/>
    </location>
</feature>
<dbReference type="SUPFAM" id="SSF103657">
    <property type="entry name" value="BAR/IMD domain-like"/>
    <property type="match status" value="1"/>
</dbReference>
<evidence type="ECO:0000313" key="2">
    <source>
        <dbReference type="EMBL" id="KAF4663616.1"/>
    </source>
</evidence>
<dbReference type="InterPro" id="IPR027267">
    <property type="entry name" value="AH/BAR_dom_sf"/>
</dbReference>
<proteinExistence type="predicted"/>
<dbReference type="Gene3D" id="1.20.1270.60">
    <property type="entry name" value="Arfaptin homology (AH) domain/BAR domain"/>
    <property type="match status" value="1"/>
</dbReference>
<comment type="caution">
    <text evidence="2">The sequence shown here is derived from an EMBL/GenBank/DDBJ whole genome shotgun (WGS) entry which is preliminary data.</text>
</comment>
<evidence type="ECO:0000256" key="1">
    <source>
        <dbReference type="SAM" id="Coils"/>
    </source>
</evidence>
<evidence type="ECO:0000313" key="3">
    <source>
        <dbReference type="Proteomes" id="UP000570595"/>
    </source>
</evidence>
<keyword evidence="1" id="KW-0175">Coiled coil</keyword>
<sequence>MVVFASRTWRNLTAKVVGVKSIPFDPLEKQRAAVLEHAVKAEALYKQLVRLSNLTDEIRSAQLEITRQSREVIAPPAKDEEASTLCSTADSGAGYAQAICLFADQLSRCEQSLQALRPQLQAAVGEAQKLVQRNADLQQKLKDRDRAYADLDHYNHKIEDLKADASKRSKKDVKGEERLARNVAKHRMAEVRFIQLDERVRVEMSQLLEGTEADFAKILSQYSRYLGVSAFAGMQGITTFTEQVPSMVRQQVERDEDPFPFHNQNSGLSSCQRLYMWVVGPLESLVWAYYTPIVRRPSHCAVSRSPSVLWAGGGGSVTESSLITRLAGCCCPSECSPLYVWEGISSADGFCLKFYC</sequence>
<dbReference type="AlphaFoldDB" id="A0A7J6LWR3"/>
<organism evidence="2 3">
    <name type="scientific">Perkinsus olseni</name>
    <name type="common">Perkinsus atlanticus</name>
    <dbReference type="NCBI Taxonomy" id="32597"/>
    <lineage>
        <taxon>Eukaryota</taxon>
        <taxon>Sar</taxon>
        <taxon>Alveolata</taxon>
        <taxon>Perkinsozoa</taxon>
        <taxon>Perkinsea</taxon>
        <taxon>Perkinsida</taxon>
        <taxon>Perkinsidae</taxon>
        <taxon>Perkinsus</taxon>
    </lineage>
</organism>
<dbReference type="Proteomes" id="UP000570595">
    <property type="component" value="Unassembled WGS sequence"/>
</dbReference>
<name>A0A7J6LWR3_PEROL</name>
<dbReference type="EMBL" id="JABAHT010000138">
    <property type="protein sequence ID" value="KAF4663616.1"/>
    <property type="molecule type" value="Genomic_DNA"/>
</dbReference>
<dbReference type="OrthoDB" id="413544at2759"/>
<gene>
    <name evidence="2" type="ORF">FOZ61_001518</name>
</gene>
<protein>
    <submittedName>
        <fullName evidence="2">Uncharacterized protein</fullName>
    </submittedName>
</protein>